<organism evidence="7">
    <name type="scientific">Oppiella nova</name>
    <dbReference type="NCBI Taxonomy" id="334625"/>
    <lineage>
        <taxon>Eukaryota</taxon>
        <taxon>Metazoa</taxon>
        <taxon>Ecdysozoa</taxon>
        <taxon>Arthropoda</taxon>
        <taxon>Chelicerata</taxon>
        <taxon>Arachnida</taxon>
        <taxon>Acari</taxon>
        <taxon>Acariformes</taxon>
        <taxon>Sarcoptiformes</taxon>
        <taxon>Oribatida</taxon>
        <taxon>Brachypylina</taxon>
        <taxon>Oppioidea</taxon>
        <taxon>Oppiidae</taxon>
        <taxon>Oppiella</taxon>
    </lineage>
</organism>
<keyword evidence="4" id="KW-0443">Lipid metabolism</keyword>
<evidence type="ECO:0000256" key="5">
    <source>
        <dbReference type="SAM" id="Phobius"/>
    </source>
</evidence>
<sequence length="260" mass="30010">MGSSLSTSDKYGPNVGSFITYDEIYKKVAPGDLIEIQRPYCFKHWVLYEITKDGNVWCYHVTSEKKLSKIIGYLRYEPLLDILEREEEVEEKVEEEVEVDVNGKKTKKKVIKTVKKVVNRLDLCRVNNQEKKATKEGVTARPLDDVFRELRAMKDKEVEYQFNINNCEYYCTLWKYGKGWSVQVDFMETRCAGVPHGVGWSLLIIGAGTKCAWVFCSGGAMLLLVMAYYGIKHWKKPIEWIKAFLKQLNGNQLILQLTPA</sequence>
<feature type="transmembrane region" description="Helical" evidence="5">
    <location>
        <begin position="212"/>
        <end position="231"/>
    </location>
</feature>
<dbReference type="GO" id="GO:0008970">
    <property type="term" value="F:phospholipase A1 activity"/>
    <property type="evidence" value="ECO:0007669"/>
    <property type="project" value="TreeGrafter"/>
</dbReference>
<protein>
    <recommendedName>
        <fullName evidence="6">LRAT domain-containing protein</fullName>
    </recommendedName>
</protein>
<name>A0A7R9L9F5_9ACAR</name>
<accession>A0A7R9L9F5</accession>
<evidence type="ECO:0000256" key="2">
    <source>
        <dbReference type="ARBA" id="ARBA00022679"/>
    </source>
</evidence>
<feature type="domain" description="LRAT" evidence="6">
    <location>
        <begin position="27"/>
        <end position="178"/>
    </location>
</feature>
<dbReference type="GO" id="GO:0070292">
    <property type="term" value="P:N-acylphosphatidylethanolamine metabolic process"/>
    <property type="evidence" value="ECO:0007669"/>
    <property type="project" value="TreeGrafter"/>
</dbReference>
<keyword evidence="3" id="KW-0378">Hydrolase</keyword>
<keyword evidence="5" id="KW-1133">Transmembrane helix</keyword>
<evidence type="ECO:0000313" key="8">
    <source>
        <dbReference type="Proteomes" id="UP000728032"/>
    </source>
</evidence>
<dbReference type="PANTHER" id="PTHR13943:SF77">
    <property type="entry name" value="LRAT DOMAIN-CONTAINING PROTEIN"/>
    <property type="match status" value="1"/>
</dbReference>
<dbReference type="Gene3D" id="3.90.1720.10">
    <property type="entry name" value="endopeptidase domain like (from Nostoc punctiforme)"/>
    <property type="match status" value="1"/>
</dbReference>
<proteinExistence type="inferred from homology"/>
<dbReference type="Pfam" id="PF04970">
    <property type="entry name" value="LRAT"/>
    <property type="match status" value="1"/>
</dbReference>
<dbReference type="GO" id="GO:0016410">
    <property type="term" value="F:N-acyltransferase activity"/>
    <property type="evidence" value="ECO:0007669"/>
    <property type="project" value="TreeGrafter"/>
</dbReference>
<evidence type="ECO:0000256" key="4">
    <source>
        <dbReference type="ARBA" id="ARBA00023098"/>
    </source>
</evidence>
<dbReference type="Proteomes" id="UP000728032">
    <property type="component" value="Unassembled WGS sequence"/>
</dbReference>
<dbReference type="EMBL" id="CAJPVJ010000099">
    <property type="protein sequence ID" value="CAG2160829.1"/>
    <property type="molecule type" value="Genomic_DNA"/>
</dbReference>
<evidence type="ECO:0000259" key="6">
    <source>
        <dbReference type="Pfam" id="PF04970"/>
    </source>
</evidence>
<gene>
    <name evidence="7" type="ORF">ONB1V03_LOCUS876</name>
</gene>
<keyword evidence="5" id="KW-0812">Transmembrane</keyword>
<dbReference type="InterPro" id="IPR007053">
    <property type="entry name" value="LRAT_dom"/>
</dbReference>
<comment type="similarity">
    <text evidence="1">Belongs to the H-rev107 family.</text>
</comment>
<keyword evidence="8" id="KW-1185">Reference proteome</keyword>
<dbReference type="PANTHER" id="PTHR13943">
    <property type="entry name" value="HRAS-LIKE SUPPRESSOR - RELATED"/>
    <property type="match status" value="1"/>
</dbReference>
<dbReference type="InterPro" id="IPR051496">
    <property type="entry name" value="H-rev107_PLA/AT"/>
</dbReference>
<keyword evidence="5" id="KW-0472">Membrane</keyword>
<dbReference type="AlphaFoldDB" id="A0A7R9L9F5"/>
<evidence type="ECO:0000256" key="3">
    <source>
        <dbReference type="ARBA" id="ARBA00022801"/>
    </source>
</evidence>
<evidence type="ECO:0000256" key="1">
    <source>
        <dbReference type="ARBA" id="ARBA00007824"/>
    </source>
</evidence>
<evidence type="ECO:0000313" key="7">
    <source>
        <dbReference type="EMBL" id="CAD7637544.1"/>
    </source>
</evidence>
<dbReference type="GO" id="GO:0005737">
    <property type="term" value="C:cytoplasm"/>
    <property type="evidence" value="ECO:0007669"/>
    <property type="project" value="TreeGrafter"/>
</dbReference>
<reference evidence="7" key="1">
    <citation type="submission" date="2020-11" db="EMBL/GenBank/DDBJ databases">
        <authorList>
            <person name="Tran Van P."/>
        </authorList>
    </citation>
    <scope>NUCLEOTIDE SEQUENCE</scope>
</reference>
<dbReference type="GO" id="GO:0004623">
    <property type="term" value="F:phospholipase A2 activity"/>
    <property type="evidence" value="ECO:0007669"/>
    <property type="project" value="TreeGrafter"/>
</dbReference>
<keyword evidence="2" id="KW-0808">Transferase</keyword>
<dbReference type="EMBL" id="OC914924">
    <property type="protein sequence ID" value="CAD7637544.1"/>
    <property type="molecule type" value="Genomic_DNA"/>
</dbReference>